<dbReference type="EMBL" id="BOQP01000027">
    <property type="protein sequence ID" value="GIM76020.1"/>
    <property type="molecule type" value="Genomic_DNA"/>
</dbReference>
<keyword evidence="5" id="KW-1185">Reference proteome</keyword>
<dbReference type="GO" id="GO:0016787">
    <property type="term" value="F:hydrolase activity"/>
    <property type="evidence" value="ECO:0007669"/>
    <property type="project" value="UniProtKB-KW"/>
</dbReference>
<protein>
    <submittedName>
        <fullName evidence="4">Oleoyl-ACP hydrolase</fullName>
    </submittedName>
</protein>
<evidence type="ECO:0000256" key="2">
    <source>
        <dbReference type="ARBA" id="ARBA00022801"/>
    </source>
</evidence>
<sequence>MTGVALDTRWLRQLHPGDDQAVTLICLPHAGGSASFFFPLSRALAPQCRVLGVQYPGRQDRHREPVIDDMHTLADRLYPAVAAVARQGPVALFGHSMGAVLGYELAARMRADTLPPPVRLFASGRRAPSRHRDEQVHTLDDPGIVAELHRLGGPGNVPGDPDLLRLALPAIRGDYRAVETYRERPGTLLDCPITVLTGSGDPVVDAGEARRWEAHTTAAVTVLTYPGGHFFLVDHAADVTAVIREALR</sequence>
<dbReference type="PANTHER" id="PTHR11487:SF0">
    <property type="entry name" value="S-ACYL FATTY ACID SYNTHASE THIOESTERASE, MEDIUM CHAIN"/>
    <property type="match status" value="1"/>
</dbReference>
<dbReference type="GO" id="GO:0008610">
    <property type="term" value="P:lipid biosynthetic process"/>
    <property type="evidence" value="ECO:0007669"/>
    <property type="project" value="TreeGrafter"/>
</dbReference>
<evidence type="ECO:0000313" key="5">
    <source>
        <dbReference type="Proteomes" id="UP000680865"/>
    </source>
</evidence>
<feature type="domain" description="Thioesterase TesA-like" evidence="3">
    <location>
        <begin position="25"/>
        <end position="247"/>
    </location>
</feature>
<dbReference type="Pfam" id="PF00975">
    <property type="entry name" value="Thioesterase"/>
    <property type="match status" value="1"/>
</dbReference>
<accession>A0A919SND1</accession>
<organism evidence="4 5">
    <name type="scientific">Winogradskya consettensis</name>
    <dbReference type="NCBI Taxonomy" id="113560"/>
    <lineage>
        <taxon>Bacteria</taxon>
        <taxon>Bacillati</taxon>
        <taxon>Actinomycetota</taxon>
        <taxon>Actinomycetes</taxon>
        <taxon>Micromonosporales</taxon>
        <taxon>Micromonosporaceae</taxon>
        <taxon>Winogradskya</taxon>
    </lineage>
</organism>
<comment type="caution">
    <text evidence="4">The sequence shown here is derived from an EMBL/GenBank/DDBJ whole genome shotgun (WGS) entry which is preliminary data.</text>
</comment>
<reference evidence="4" key="1">
    <citation type="submission" date="2021-03" db="EMBL/GenBank/DDBJ databases">
        <title>Whole genome shotgun sequence of Actinoplanes consettensis NBRC 14913.</title>
        <authorList>
            <person name="Komaki H."/>
            <person name="Tamura T."/>
        </authorList>
    </citation>
    <scope>NUCLEOTIDE SEQUENCE</scope>
    <source>
        <strain evidence="4">NBRC 14913</strain>
    </source>
</reference>
<keyword evidence="2 4" id="KW-0378">Hydrolase</keyword>
<evidence type="ECO:0000259" key="3">
    <source>
        <dbReference type="SMART" id="SM00824"/>
    </source>
</evidence>
<evidence type="ECO:0000313" key="4">
    <source>
        <dbReference type="EMBL" id="GIM76020.1"/>
    </source>
</evidence>
<dbReference type="Proteomes" id="UP000680865">
    <property type="component" value="Unassembled WGS sequence"/>
</dbReference>
<dbReference type="SUPFAM" id="SSF53474">
    <property type="entry name" value="alpha/beta-Hydrolases"/>
    <property type="match status" value="1"/>
</dbReference>
<comment type="similarity">
    <text evidence="1">Belongs to the thioesterase family.</text>
</comment>
<gene>
    <name evidence="4" type="primary">rifR_2</name>
    <name evidence="4" type="ORF">Aco04nite_48210</name>
</gene>
<proteinExistence type="inferred from homology"/>
<dbReference type="AlphaFoldDB" id="A0A919SND1"/>
<evidence type="ECO:0000256" key="1">
    <source>
        <dbReference type="ARBA" id="ARBA00007169"/>
    </source>
</evidence>
<name>A0A919SND1_9ACTN</name>
<dbReference type="Gene3D" id="3.40.50.1820">
    <property type="entry name" value="alpha/beta hydrolase"/>
    <property type="match status" value="1"/>
</dbReference>
<dbReference type="PANTHER" id="PTHR11487">
    <property type="entry name" value="THIOESTERASE"/>
    <property type="match status" value="1"/>
</dbReference>
<dbReference type="RefSeq" id="WP_212999503.1">
    <property type="nucleotide sequence ID" value="NZ_BAAATW010000010.1"/>
</dbReference>
<dbReference type="InterPro" id="IPR020802">
    <property type="entry name" value="TesA-like"/>
</dbReference>
<dbReference type="SMART" id="SM00824">
    <property type="entry name" value="PKS_TE"/>
    <property type="match status" value="1"/>
</dbReference>
<dbReference type="InterPro" id="IPR029058">
    <property type="entry name" value="AB_hydrolase_fold"/>
</dbReference>
<dbReference type="InterPro" id="IPR001031">
    <property type="entry name" value="Thioesterase"/>
</dbReference>
<dbReference type="InterPro" id="IPR012223">
    <property type="entry name" value="TEII"/>
</dbReference>